<accession>A0A2P2PYB4</accession>
<organism evidence="1">
    <name type="scientific">Rhizophora mucronata</name>
    <name type="common">Asiatic mangrove</name>
    <dbReference type="NCBI Taxonomy" id="61149"/>
    <lineage>
        <taxon>Eukaryota</taxon>
        <taxon>Viridiplantae</taxon>
        <taxon>Streptophyta</taxon>
        <taxon>Embryophyta</taxon>
        <taxon>Tracheophyta</taxon>
        <taxon>Spermatophyta</taxon>
        <taxon>Magnoliopsida</taxon>
        <taxon>eudicotyledons</taxon>
        <taxon>Gunneridae</taxon>
        <taxon>Pentapetalae</taxon>
        <taxon>rosids</taxon>
        <taxon>fabids</taxon>
        <taxon>Malpighiales</taxon>
        <taxon>Rhizophoraceae</taxon>
        <taxon>Rhizophora</taxon>
    </lineage>
</organism>
<reference evidence="1" key="1">
    <citation type="submission" date="2018-02" db="EMBL/GenBank/DDBJ databases">
        <title>Rhizophora mucronata_Transcriptome.</title>
        <authorList>
            <person name="Meera S.P."/>
            <person name="Sreeshan A."/>
            <person name="Augustine A."/>
        </authorList>
    </citation>
    <scope>NUCLEOTIDE SEQUENCE</scope>
    <source>
        <tissue evidence="1">Leaf</tissue>
    </source>
</reference>
<sequence length="44" mass="5196">MSPLQHLKNKFRGKYLFELLYLVLTWSKCTAHADKHIHEISGQI</sequence>
<name>A0A2P2PYB4_RHIMU</name>
<proteinExistence type="predicted"/>
<protein>
    <submittedName>
        <fullName evidence="1">Uncharacterized protein</fullName>
    </submittedName>
</protein>
<dbReference type="AlphaFoldDB" id="A0A2P2PYB4"/>
<evidence type="ECO:0000313" key="1">
    <source>
        <dbReference type="EMBL" id="MBX59716.1"/>
    </source>
</evidence>
<dbReference type="EMBL" id="GGEC01079232">
    <property type="protein sequence ID" value="MBX59716.1"/>
    <property type="molecule type" value="Transcribed_RNA"/>
</dbReference>